<protein>
    <submittedName>
        <fullName evidence="3">FG-GAP repeat domain-containing protein</fullName>
    </submittedName>
</protein>
<sequence length="247" mass="25887">MLFTHSFIALALALFPSAYAGFSGKTTRIMPLGASITFGVGSSHGNGYRDDLYNLLAADGNTVNMVGSQKGGDFFDPDNEGYPGFIITQVDAKGTAAMPVQRPNIVTLLVGTNDMLQNVDPVGAPDRLATVIQTVLDAPPLTLVVVSTLPPNANAAANARVTTYNAAIPGVVQRFADQGRSVILADCHSVVAVGDLVDGTHPNDAAYARMGKVFYDSIQQANAKGWIFAVDGAPPRRRAGQPRTGAQ</sequence>
<feature type="signal peptide" evidence="1">
    <location>
        <begin position="1"/>
        <end position="20"/>
    </location>
</feature>
<dbReference type="GO" id="GO:0004622">
    <property type="term" value="F:phosphatidylcholine lysophospholipase activity"/>
    <property type="evidence" value="ECO:0007669"/>
    <property type="project" value="TreeGrafter"/>
</dbReference>
<accession>A0AAD7C315</accession>
<feature type="chain" id="PRO_5041897379" evidence="1">
    <location>
        <begin position="21"/>
        <end position="247"/>
    </location>
</feature>
<dbReference type="AlphaFoldDB" id="A0AAD7C315"/>
<dbReference type="SUPFAM" id="SSF52266">
    <property type="entry name" value="SGNH hydrolase"/>
    <property type="match status" value="1"/>
</dbReference>
<keyword evidence="1" id="KW-0732">Signal</keyword>
<comment type="caution">
    <text evidence="3">The sequence shown here is derived from an EMBL/GenBank/DDBJ whole genome shotgun (WGS) entry which is preliminary data.</text>
</comment>
<dbReference type="InterPro" id="IPR036514">
    <property type="entry name" value="SGNH_hydro_sf"/>
</dbReference>
<reference evidence="3" key="1">
    <citation type="submission" date="2023-03" db="EMBL/GenBank/DDBJ databases">
        <title>Massive genome expansion in bonnet fungi (Mycena s.s.) driven by repeated elements and novel gene families across ecological guilds.</title>
        <authorList>
            <consortium name="Lawrence Berkeley National Laboratory"/>
            <person name="Harder C.B."/>
            <person name="Miyauchi S."/>
            <person name="Viragh M."/>
            <person name="Kuo A."/>
            <person name="Thoen E."/>
            <person name="Andreopoulos B."/>
            <person name="Lu D."/>
            <person name="Skrede I."/>
            <person name="Drula E."/>
            <person name="Henrissat B."/>
            <person name="Morin E."/>
            <person name="Kohler A."/>
            <person name="Barry K."/>
            <person name="LaButti K."/>
            <person name="Morin E."/>
            <person name="Salamov A."/>
            <person name="Lipzen A."/>
            <person name="Mereny Z."/>
            <person name="Hegedus B."/>
            <person name="Baldrian P."/>
            <person name="Stursova M."/>
            <person name="Weitz H."/>
            <person name="Taylor A."/>
            <person name="Grigoriev I.V."/>
            <person name="Nagy L.G."/>
            <person name="Martin F."/>
            <person name="Kauserud H."/>
        </authorList>
    </citation>
    <scope>NUCLEOTIDE SEQUENCE</scope>
    <source>
        <strain evidence="3">CBHHK067</strain>
    </source>
</reference>
<organism evidence="3 4">
    <name type="scientific">Mycena rosella</name>
    <name type="common">Pink bonnet</name>
    <name type="synonym">Agaricus rosellus</name>
    <dbReference type="NCBI Taxonomy" id="1033263"/>
    <lineage>
        <taxon>Eukaryota</taxon>
        <taxon>Fungi</taxon>
        <taxon>Dikarya</taxon>
        <taxon>Basidiomycota</taxon>
        <taxon>Agaricomycotina</taxon>
        <taxon>Agaricomycetes</taxon>
        <taxon>Agaricomycetidae</taxon>
        <taxon>Agaricales</taxon>
        <taxon>Marasmiineae</taxon>
        <taxon>Mycenaceae</taxon>
        <taxon>Mycena</taxon>
    </lineage>
</organism>
<dbReference type="Gene3D" id="3.40.50.1110">
    <property type="entry name" value="SGNH hydrolase"/>
    <property type="match status" value="1"/>
</dbReference>
<dbReference type="Pfam" id="PF13472">
    <property type="entry name" value="Lipase_GDSL_2"/>
    <property type="match status" value="1"/>
</dbReference>
<evidence type="ECO:0000313" key="4">
    <source>
        <dbReference type="Proteomes" id="UP001221757"/>
    </source>
</evidence>
<evidence type="ECO:0000256" key="1">
    <source>
        <dbReference type="SAM" id="SignalP"/>
    </source>
</evidence>
<evidence type="ECO:0000259" key="2">
    <source>
        <dbReference type="Pfam" id="PF13472"/>
    </source>
</evidence>
<proteinExistence type="predicted"/>
<dbReference type="EMBL" id="JARKIE010000448">
    <property type="protein sequence ID" value="KAJ7637842.1"/>
    <property type="molecule type" value="Genomic_DNA"/>
</dbReference>
<dbReference type="Proteomes" id="UP001221757">
    <property type="component" value="Unassembled WGS sequence"/>
</dbReference>
<dbReference type="InterPro" id="IPR051532">
    <property type="entry name" value="Ester_Hydrolysis_Enzymes"/>
</dbReference>
<feature type="domain" description="SGNH hydrolase-type esterase" evidence="2">
    <location>
        <begin position="32"/>
        <end position="209"/>
    </location>
</feature>
<gene>
    <name evidence="3" type="ORF">B0H17DRAFT_1023405</name>
</gene>
<dbReference type="InterPro" id="IPR013830">
    <property type="entry name" value="SGNH_hydro"/>
</dbReference>
<dbReference type="PANTHER" id="PTHR30383:SF31">
    <property type="entry name" value="SGNH HYDROLASE-TYPE ESTERASE DOMAIN-CONTAINING PROTEIN-RELATED"/>
    <property type="match status" value="1"/>
</dbReference>
<keyword evidence="4" id="KW-1185">Reference proteome</keyword>
<dbReference type="CDD" id="cd01833">
    <property type="entry name" value="XynB_like"/>
    <property type="match status" value="1"/>
</dbReference>
<evidence type="ECO:0000313" key="3">
    <source>
        <dbReference type="EMBL" id="KAJ7637842.1"/>
    </source>
</evidence>
<name>A0AAD7C315_MYCRO</name>
<dbReference type="PANTHER" id="PTHR30383">
    <property type="entry name" value="THIOESTERASE 1/PROTEASE 1/LYSOPHOSPHOLIPASE L1"/>
    <property type="match status" value="1"/>
</dbReference>